<feature type="region of interest" description="Disordered" evidence="1">
    <location>
        <begin position="1"/>
        <end position="27"/>
    </location>
</feature>
<dbReference type="EMBL" id="SNSC02000007">
    <property type="protein sequence ID" value="TID22890.1"/>
    <property type="molecule type" value="Genomic_DNA"/>
</dbReference>
<accession>A0A4Z1PI55</accession>
<protein>
    <submittedName>
        <fullName evidence="2">Uncharacterized protein</fullName>
    </submittedName>
</protein>
<sequence length="138" mass="14770">MSLSAHQVACGSRPRQGPEGGPVVAGQREAQYWRGPEGAQYWRGPEGAQYWRARGSPVLAGQREPSTGGGQREPSTGGPEGGPVLPNTAGRDSPYPYPYPPSTLHPRDPLVPDCEPGWHPQRCLKQSHCLTSAASHIP</sequence>
<dbReference type="AlphaFoldDB" id="A0A4Z1PI55"/>
<dbReference type="Proteomes" id="UP000298493">
    <property type="component" value="Unassembled WGS sequence"/>
</dbReference>
<feature type="region of interest" description="Disordered" evidence="1">
    <location>
        <begin position="52"/>
        <end position="118"/>
    </location>
</feature>
<evidence type="ECO:0000256" key="1">
    <source>
        <dbReference type="SAM" id="MobiDB-lite"/>
    </source>
</evidence>
<organism evidence="2 3">
    <name type="scientific">Venturia nashicola</name>
    <dbReference type="NCBI Taxonomy" id="86259"/>
    <lineage>
        <taxon>Eukaryota</taxon>
        <taxon>Fungi</taxon>
        <taxon>Dikarya</taxon>
        <taxon>Ascomycota</taxon>
        <taxon>Pezizomycotina</taxon>
        <taxon>Dothideomycetes</taxon>
        <taxon>Pleosporomycetidae</taxon>
        <taxon>Venturiales</taxon>
        <taxon>Venturiaceae</taxon>
        <taxon>Venturia</taxon>
    </lineage>
</organism>
<gene>
    <name evidence="2" type="ORF">E6O75_ATG02064</name>
</gene>
<evidence type="ECO:0000313" key="3">
    <source>
        <dbReference type="Proteomes" id="UP000298493"/>
    </source>
</evidence>
<reference evidence="2 3" key="1">
    <citation type="submission" date="2019-04" db="EMBL/GenBank/DDBJ databases">
        <title>High contiguity whole genome sequence and gene annotation resource for two Venturia nashicola isolates.</title>
        <authorList>
            <person name="Prokchorchik M."/>
            <person name="Won K."/>
            <person name="Lee Y."/>
            <person name="Choi E.D."/>
            <person name="Segonzac C."/>
            <person name="Sohn K.H."/>
        </authorList>
    </citation>
    <scope>NUCLEOTIDE SEQUENCE [LARGE SCALE GENOMIC DNA]</scope>
    <source>
        <strain evidence="2 3">PRI2</strain>
    </source>
</reference>
<name>A0A4Z1PI55_9PEZI</name>
<keyword evidence="3" id="KW-1185">Reference proteome</keyword>
<proteinExistence type="predicted"/>
<comment type="caution">
    <text evidence="2">The sequence shown here is derived from an EMBL/GenBank/DDBJ whole genome shotgun (WGS) entry which is preliminary data.</text>
</comment>
<evidence type="ECO:0000313" key="2">
    <source>
        <dbReference type="EMBL" id="TID22890.1"/>
    </source>
</evidence>